<dbReference type="Pfam" id="PF04536">
    <property type="entry name" value="TPM_phosphatase"/>
    <property type="match status" value="1"/>
</dbReference>
<keyword evidence="1" id="KW-0472">Membrane</keyword>
<comment type="caution">
    <text evidence="3">The sequence shown here is derived from an EMBL/GenBank/DDBJ whole genome shotgun (WGS) entry which is preliminary data.</text>
</comment>
<name>A0A844GE18_9NEIS</name>
<dbReference type="PANTHER" id="PTHR30373:SF2">
    <property type="entry name" value="UPF0603 PROTEIN YGCG"/>
    <property type="match status" value="1"/>
</dbReference>
<evidence type="ECO:0000313" key="3">
    <source>
        <dbReference type="EMBL" id="MTD33511.1"/>
    </source>
</evidence>
<dbReference type="PANTHER" id="PTHR30373">
    <property type="entry name" value="UPF0603 PROTEIN YGCG"/>
    <property type="match status" value="1"/>
</dbReference>
<dbReference type="AlphaFoldDB" id="A0A844GE18"/>
<dbReference type="EMBL" id="WLYX01000001">
    <property type="protein sequence ID" value="MTD33511.1"/>
    <property type="molecule type" value="Genomic_DNA"/>
</dbReference>
<evidence type="ECO:0000256" key="1">
    <source>
        <dbReference type="SAM" id="Phobius"/>
    </source>
</evidence>
<organism evidence="3 4">
    <name type="scientific">Paludibacterium denitrificans</name>
    <dbReference type="NCBI Taxonomy" id="2675226"/>
    <lineage>
        <taxon>Bacteria</taxon>
        <taxon>Pseudomonadati</taxon>
        <taxon>Pseudomonadota</taxon>
        <taxon>Betaproteobacteria</taxon>
        <taxon>Neisseriales</taxon>
        <taxon>Chromobacteriaceae</taxon>
        <taxon>Paludibacterium</taxon>
    </lineage>
</organism>
<sequence length="261" mass="26959">MAFAYAEVPVPSPSSPVVDQAGFLRPDEQAALAQQLLAFHQQKGSQIAVLIVPTLAPETPFDYGTRVMDSWKLGRQGIDDGVLLLVVANEHKTQLLVGRGLEGAIPDAVAKRILQDTLKPYLKSGKRLDGLQAATQQVQQLINGEALPPAAGQASSSSDDNWFVMGFAVLFAGGVLTRLFGRLLGSVLVGSFAFVLALMFGAGIFFALLLACLAAVFSVLFSFGRSVGMSWPGGGWGGGSSGGGWSGGGGGFGGGGASGDW</sequence>
<protein>
    <submittedName>
        <fullName evidence="3">TPM domain-containing protein</fullName>
    </submittedName>
</protein>
<feature type="transmembrane region" description="Helical" evidence="1">
    <location>
        <begin position="162"/>
        <end position="180"/>
    </location>
</feature>
<keyword evidence="1" id="KW-0812">Transmembrane</keyword>
<feature type="domain" description="TPM" evidence="2">
    <location>
        <begin position="17"/>
        <end position="140"/>
    </location>
</feature>
<evidence type="ECO:0000259" key="2">
    <source>
        <dbReference type="Pfam" id="PF04536"/>
    </source>
</evidence>
<dbReference type="InterPro" id="IPR007621">
    <property type="entry name" value="TPM_dom"/>
</dbReference>
<dbReference type="Proteomes" id="UP000446658">
    <property type="component" value="Unassembled WGS sequence"/>
</dbReference>
<gene>
    <name evidence="3" type="ORF">GKE73_11855</name>
</gene>
<reference evidence="3 4" key="1">
    <citation type="submission" date="2019-11" db="EMBL/GenBank/DDBJ databases">
        <title>Draft genome sequence of Paludibacterium sp. dN18-1.</title>
        <authorList>
            <person name="Im W.-T."/>
        </authorList>
    </citation>
    <scope>NUCLEOTIDE SEQUENCE [LARGE SCALE GENOMIC DNA]</scope>
    <source>
        <strain evidence="4">dN 18-1</strain>
    </source>
</reference>
<proteinExistence type="predicted"/>
<keyword evidence="4" id="KW-1185">Reference proteome</keyword>
<accession>A0A844GE18</accession>
<feature type="transmembrane region" description="Helical" evidence="1">
    <location>
        <begin position="192"/>
        <end position="221"/>
    </location>
</feature>
<evidence type="ECO:0000313" key="4">
    <source>
        <dbReference type="Proteomes" id="UP000446658"/>
    </source>
</evidence>
<keyword evidence="1" id="KW-1133">Transmembrane helix</keyword>
<dbReference type="Gene3D" id="3.10.310.50">
    <property type="match status" value="1"/>
</dbReference>